<dbReference type="RefSeq" id="WP_147146674.1">
    <property type="nucleotide sequence ID" value="NZ_BJXN01000006.1"/>
</dbReference>
<dbReference type="Gene3D" id="3.40.50.620">
    <property type="entry name" value="HUPs"/>
    <property type="match status" value="1"/>
</dbReference>
<comment type="caution">
    <text evidence="12">The sequence shown here is derived from an EMBL/GenBank/DDBJ whole genome shotgun (WGS) entry which is preliminary data.</text>
</comment>
<evidence type="ECO:0000256" key="10">
    <source>
        <dbReference type="PROSITE-ProRule" id="PRU00886"/>
    </source>
</evidence>
<dbReference type="CDD" id="cd01742">
    <property type="entry name" value="GATase1_GMP_Synthase"/>
    <property type="match status" value="1"/>
</dbReference>
<dbReference type="PROSITE" id="PS51553">
    <property type="entry name" value="GMPS_ATP_PPASE"/>
    <property type="match status" value="1"/>
</dbReference>
<proteinExistence type="inferred from homology"/>
<dbReference type="Pfam" id="PF00117">
    <property type="entry name" value="GATase"/>
    <property type="match status" value="1"/>
</dbReference>
<dbReference type="InterPro" id="IPR014729">
    <property type="entry name" value="Rossmann-like_a/b/a_fold"/>
</dbReference>
<evidence type="ECO:0000256" key="6">
    <source>
        <dbReference type="ARBA" id="ARBA00022755"/>
    </source>
</evidence>
<dbReference type="GO" id="GO:0005829">
    <property type="term" value="C:cytosol"/>
    <property type="evidence" value="ECO:0007669"/>
    <property type="project" value="TreeGrafter"/>
</dbReference>
<evidence type="ECO:0000256" key="2">
    <source>
        <dbReference type="ARBA" id="ARBA00005153"/>
    </source>
</evidence>
<dbReference type="FunFam" id="3.40.50.880:FF:000001">
    <property type="entry name" value="GMP synthase [glutamine-hydrolyzing]"/>
    <property type="match status" value="1"/>
</dbReference>
<dbReference type="EMBL" id="BJXN01000006">
    <property type="protein sequence ID" value="GEM89656.1"/>
    <property type="molecule type" value="Genomic_DNA"/>
</dbReference>
<evidence type="ECO:0000256" key="1">
    <source>
        <dbReference type="ARBA" id="ARBA00002332"/>
    </source>
</evidence>
<reference evidence="12 13" key="1">
    <citation type="submission" date="2019-07" db="EMBL/GenBank/DDBJ databases">
        <title>Whole genome shotgun sequence of Oceanithermus desulfurans NBRC 100063.</title>
        <authorList>
            <person name="Hosoyama A."/>
            <person name="Uohara A."/>
            <person name="Ohji S."/>
            <person name="Ichikawa N."/>
        </authorList>
    </citation>
    <scope>NUCLEOTIDE SEQUENCE [LARGE SCALE GENOMIC DNA]</scope>
    <source>
        <strain evidence="12 13">NBRC 100063</strain>
    </source>
</reference>
<evidence type="ECO:0000259" key="11">
    <source>
        <dbReference type="PROSITE" id="PS51553"/>
    </source>
</evidence>
<feature type="binding site" evidence="10">
    <location>
        <begin position="218"/>
        <end position="224"/>
    </location>
    <ligand>
        <name>ATP</name>
        <dbReference type="ChEBI" id="CHEBI:30616"/>
    </ligand>
</feature>
<evidence type="ECO:0000256" key="8">
    <source>
        <dbReference type="ARBA" id="ARBA00022962"/>
    </source>
</evidence>
<dbReference type="PRINTS" id="PR00096">
    <property type="entry name" value="GATASE"/>
</dbReference>
<dbReference type="InterPro" id="IPR022955">
    <property type="entry name" value="GMP_synthase"/>
</dbReference>
<dbReference type="InterPro" id="IPR017926">
    <property type="entry name" value="GATASE"/>
</dbReference>
<dbReference type="SUPFAM" id="SSF52402">
    <property type="entry name" value="Adenine nucleotide alpha hydrolases-like"/>
    <property type="match status" value="1"/>
</dbReference>
<dbReference type="SUPFAM" id="SSF52317">
    <property type="entry name" value="Class I glutamine amidotransferase-like"/>
    <property type="match status" value="1"/>
</dbReference>
<comment type="function">
    <text evidence="1 9">Catalyzes the synthesis of GMP from XMP.</text>
</comment>
<dbReference type="Proteomes" id="UP000321827">
    <property type="component" value="Unassembled WGS sequence"/>
</dbReference>
<protein>
    <recommendedName>
        <fullName evidence="9">GMP synthase [glutamine-hydrolyzing]</fullName>
        <ecNumber evidence="9">6.3.5.2</ecNumber>
    </recommendedName>
    <alternativeName>
        <fullName evidence="9">GMP synthetase</fullName>
    </alternativeName>
    <alternativeName>
        <fullName evidence="9">Glutamine amidotransferase</fullName>
    </alternativeName>
</protein>
<feature type="active site" evidence="9">
    <location>
        <position position="165"/>
    </location>
</feature>
<sequence length="504" mass="54940">MSVVILDFGSQYTHLIARRIRELHAYSVVLPGPALLEQVRAHAPGAVVLSGGPSSVFDPAAMRPDEGVFELGVPVLGICYGMQYLAQRFGGRVERGGRAEYGKAWLTRFEGPLFEGMSGEVQVWMSHADAVTELPPGWRAVAATEENPVAAIQDGTGRFFGVQFHPEVAHTPKGMTILENFLRVAGVRRDWTPDHALDAALEEVRSRAAGERVLLAVSGGVDSSTLALLLARAGVDHAAVFVDHGLLRLGEREEVERALSSAGVNLVTVDARERFLAALAGVSDPEAKRKIIGREFIEVFKEQAARLGPFRFLAQGTLYPDVIESAGGTGAANIKSHHNVGGLPAELGFELLEPFRYLFKDEVRELGLLLGLPDAVRLRHPFPGPGLAIRILGPVDEEKLDLLRRADDLFISALKDHGLYDEVWQALAVLTPVKSVGVTGDERRYGYVLALRAVTSVDGMTADWARLPHDFLDEVARKIPQRIPEIGRVVYDLTSKPPGTIEWE</sequence>
<dbReference type="InterPro" id="IPR001674">
    <property type="entry name" value="GMP_synth_C"/>
</dbReference>
<gene>
    <name evidence="9 12" type="primary">guaA</name>
    <name evidence="12" type="ORF">ODE01S_10900</name>
</gene>
<keyword evidence="7 9" id="KW-0067">ATP-binding</keyword>
<dbReference type="NCBIfam" id="NF000848">
    <property type="entry name" value="PRK00074.1"/>
    <property type="match status" value="1"/>
</dbReference>
<dbReference type="InterPro" id="IPR025777">
    <property type="entry name" value="GMPS_ATP_PPase_dom"/>
</dbReference>
<evidence type="ECO:0000256" key="3">
    <source>
        <dbReference type="ARBA" id="ARBA00022598"/>
    </source>
</evidence>
<name>A0A511RLH7_9DEIN</name>
<dbReference type="PRINTS" id="PR00097">
    <property type="entry name" value="ANTSNTHASEII"/>
</dbReference>
<dbReference type="AlphaFoldDB" id="A0A511RLH7"/>
<feature type="active site" evidence="9">
    <location>
        <position position="167"/>
    </location>
</feature>
<dbReference type="Pfam" id="PF00958">
    <property type="entry name" value="GMP_synt_C"/>
    <property type="match status" value="1"/>
</dbReference>
<dbReference type="EC" id="6.3.5.2" evidence="9"/>
<evidence type="ECO:0000313" key="13">
    <source>
        <dbReference type="Proteomes" id="UP000321827"/>
    </source>
</evidence>
<dbReference type="InterPro" id="IPR029062">
    <property type="entry name" value="Class_I_gatase-like"/>
</dbReference>
<evidence type="ECO:0000313" key="12">
    <source>
        <dbReference type="EMBL" id="GEM89656.1"/>
    </source>
</evidence>
<dbReference type="HAMAP" id="MF_00344">
    <property type="entry name" value="GMP_synthase"/>
    <property type="match status" value="1"/>
</dbReference>
<evidence type="ECO:0000256" key="4">
    <source>
        <dbReference type="ARBA" id="ARBA00022741"/>
    </source>
</evidence>
<feature type="active site" description="Nucleophile" evidence="9">
    <location>
        <position position="79"/>
    </location>
</feature>
<dbReference type="InterPro" id="IPR004739">
    <property type="entry name" value="GMP_synth_GATase"/>
</dbReference>
<dbReference type="PANTHER" id="PTHR11922:SF2">
    <property type="entry name" value="GMP SYNTHASE [GLUTAMINE-HYDROLYZING]"/>
    <property type="match status" value="1"/>
</dbReference>
<evidence type="ECO:0000256" key="7">
    <source>
        <dbReference type="ARBA" id="ARBA00022840"/>
    </source>
</evidence>
<organism evidence="12 13">
    <name type="scientific">Oceanithermus desulfurans NBRC 100063</name>
    <dbReference type="NCBI Taxonomy" id="1227550"/>
    <lineage>
        <taxon>Bacteria</taxon>
        <taxon>Thermotogati</taxon>
        <taxon>Deinococcota</taxon>
        <taxon>Deinococci</taxon>
        <taxon>Thermales</taxon>
        <taxon>Thermaceae</taxon>
        <taxon>Oceanithermus</taxon>
    </lineage>
</organism>
<dbReference type="NCBIfam" id="TIGR00888">
    <property type="entry name" value="guaA_Nterm"/>
    <property type="match status" value="1"/>
</dbReference>
<comment type="pathway">
    <text evidence="2 9">Purine metabolism; GMP biosynthesis; GMP from XMP (L-Gln route): step 1/1.</text>
</comment>
<dbReference type="CDD" id="cd01997">
    <property type="entry name" value="GMP_synthase_C"/>
    <property type="match status" value="1"/>
</dbReference>
<keyword evidence="3 9" id="KW-0436">Ligase</keyword>
<dbReference type="Gene3D" id="3.40.50.880">
    <property type="match status" value="1"/>
</dbReference>
<comment type="catalytic activity">
    <reaction evidence="9">
        <text>XMP + L-glutamine + ATP + H2O = GMP + L-glutamate + AMP + diphosphate + 2 H(+)</text>
        <dbReference type="Rhea" id="RHEA:11680"/>
        <dbReference type="ChEBI" id="CHEBI:15377"/>
        <dbReference type="ChEBI" id="CHEBI:15378"/>
        <dbReference type="ChEBI" id="CHEBI:29985"/>
        <dbReference type="ChEBI" id="CHEBI:30616"/>
        <dbReference type="ChEBI" id="CHEBI:33019"/>
        <dbReference type="ChEBI" id="CHEBI:57464"/>
        <dbReference type="ChEBI" id="CHEBI:58115"/>
        <dbReference type="ChEBI" id="CHEBI:58359"/>
        <dbReference type="ChEBI" id="CHEBI:456215"/>
        <dbReference type="EC" id="6.3.5.2"/>
    </reaction>
</comment>
<comment type="subunit">
    <text evidence="9">Homodimer.</text>
</comment>
<keyword evidence="4 9" id="KW-0547">Nucleotide-binding</keyword>
<dbReference type="OrthoDB" id="9802219at2"/>
<keyword evidence="5 9" id="KW-0332">GMP biosynthesis</keyword>
<keyword evidence="8 9" id="KW-0315">Glutamine amidotransferase</keyword>
<dbReference type="Gene3D" id="3.30.300.10">
    <property type="match status" value="1"/>
</dbReference>
<keyword evidence="6 9" id="KW-0658">Purine biosynthesis</keyword>
<evidence type="ECO:0000256" key="9">
    <source>
        <dbReference type="HAMAP-Rule" id="MF_00344"/>
    </source>
</evidence>
<feature type="domain" description="GMPS ATP-PPase" evidence="11">
    <location>
        <begin position="191"/>
        <end position="379"/>
    </location>
</feature>
<dbReference type="GO" id="GO:0005524">
    <property type="term" value="F:ATP binding"/>
    <property type="evidence" value="ECO:0007669"/>
    <property type="project" value="UniProtKB-UniRule"/>
</dbReference>
<dbReference type="NCBIfam" id="TIGR00884">
    <property type="entry name" value="guaA_Cterm"/>
    <property type="match status" value="1"/>
</dbReference>
<evidence type="ECO:0000256" key="5">
    <source>
        <dbReference type="ARBA" id="ARBA00022749"/>
    </source>
</evidence>
<dbReference type="GO" id="GO:0003921">
    <property type="term" value="F:GMP synthase activity"/>
    <property type="evidence" value="ECO:0007669"/>
    <property type="project" value="InterPro"/>
</dbReference>
<dbReference type="UniPathway" id="UPA00189">
    <property type="reaction ID" value="UER00296"/>
</dbReference>
<dbReference type="FunFam" id="3.30.300.10:FF:000002">
    <property type="entry name" value="GMP synthase [glutamine-hydrolyzing]"/>
    <property type="match status" value="1"/>
</dbReference>
<dbReference type="PANTHER" id="PTHR11922">
    <property type="entry name" value="GMP SYNTHASE-RELATED"/>
    <property type="match status" value="1"/>
</dbReference>
<dbReference type="SUPFAM" id="SSF54810">
    <property type="entry name" value="GMP synthetase C-terminal dimerisation domain"/>
    <property type="match status" value="1"/>
</dbReference>
<dbReference type="PROSITE" id="PS51273">
    <property type="entry name" value="GATASE_TYPE_1"/>
    <property type="match status" value="1"/>
</dbReference>
<accession>A0A511RLH7</accession>